<keyword evidence="3" id="KW-1185">Reference proteome</keyword>
<dbReference type="Proteomes" id="UP000603141">
    <property type="component" value="Unassembled WGS sequence"/>
</dbReference>
<organism evidence="2 3">
    <name type="scientific">Luteolibacter pohnpeiensis</name>
    <dbReference type="NCBI Taxonomy" id="454153"/>
    <lineage>
        <taxon>Bacteria</taxon>
        <taxon>Pseudomonadati</taxon>
        <taxon>Verrucomicrobiota</taxon>
        <taxon>Verrucomicrobiia</taxon>
        <taxon>Verrucomicrobiales</taxon>
        <taxon>Verrucomicrobiaceae</taxon>
        <taxon>Luteolibacter</taxon>
    </lineage>
</organism>
<feature type="transmembrane region" description="Helical" evidence="1">
    <location>
        <begin position="36"/>
        <end position="63"/>
    </location>
</feature>
<dbReference type="AlphaFoldDB" id="A0A934S7C2"/>
<name>A0A934S7C2_9BACT</name>
<proteinExistence type="predicted"/>
<keyword evidence="1" id="KW-0812">Transmembrane</keyword>
<feature type="transmembrane region" description="Helical" evidence="1">
    <location>
        <begin position="114"/>
        <end position="136"/>
    </location>
</feature>
<dbReference type="EMBL" id="JAENIJ010000008">
    <property type="protein sequence ID" value="MBK1882136.1"/>
    <property type="molecule type" value="Genomic_DNA"/>
</dbReference>
<dbReference type="RefSeq" id="WP_200268977.1">
    <property type="nucleotide sequence ID" value="NZ_JAENIJ010000008.1"/>
</dbReference>
<comment type="caution">
    <text evidence="2">The sequence shown here is derived from an EMBL/GenBank/DDBJ whole genome shotgun (WGS) entry which is preliminary data.</text>
</comment>
<sequence length="196" mass="22281">MIRYTITTVLLVLASFVVQQFIPAFTGFHQSRILLVQLVFLCSAVTVGSPTMLLLAFISGFLWDTQSYIGTLNGDPQIYTQPVESLRFGYSILLFAAMGYLMQGVQPLFHQGKWQFSVVLSGIAIFLYLMAEYLIICFVRGGMMMDRFIVIQMACTALLTMLFSPIVFWILFRIAALCRHSINPAAAKKKNRRRRR</sequence>
<keyword evidence="1" id="KW-1133">Transmembrane helix</keyword>
<evidence type="ECO:0000256" key="1">
    <source>
        <dbReference type="SAM" id="Phobius"/>
    </source>
</evidence>
<evidence type="ECO:0000313" key="2">
    <source>
        <dbReference type="EMBL" id="MBK1882136.1"/>
    </source>
</evidence>
<protein>
    <recommendedName>
        <fullName evidence="4">Rod shape-determining protein MreD</fullName>
    </recommendedName>
</protein>
<accession>A0A934S7C2</accession>
<evidence type="ECO:0008006" key="4">
    <source>
        <dbReference type="Google" id="ProtNLM"/>
    </source>
</evidence>
<gene>
    <name evidence="2" type="ORF">JIN85_06910</name>
</gene>
<evidence type="ECO:0000313" key="3">
    <source>
        <dbReference type="Proteomes" id="UP000603141"/>
    </source>
</evidence>
<reference evidence="2" key="1">
    <citation type="submission" date="2021-01" db="EMBL/GenBank/DDBJ databases">
        <title>Modified the classification status of verrucomicrobia.</title>
        <authorList>
            <person name="Feng X."/>
        </authorList>
    </citation>
    <scope>NUCLEOTIDE SEQUENCE</scope>
    <source>
        <strain evidence="2">KCTC 22041</strain>
    </source>
</reference>
<keyword evidence="1" id="KW-0472">Membrane</keyword>
<feature type="transmembrane region" description="Helical" evidence="1">
    <location>
        <begin position="84"/>
        <end position="102"/>
    </location>
</feature>
<feature type="transmembrane region" description="Helical" evidence="1">
    <location>
        <begin position="148"/>
        <end position="172"/>
    </location>
</feature>